<dbReference type="Proteomes" id="UP001482620">
    <property type="component" value="Unassembled WGS sequence"/>
</dbReference>
<evidence type="ECO:0000313" key="10">
    <source>
        <dbReference type="EMBL" id="MEQ2253005.1"/>
    </source>
</evidence>
<dbReference type="SUPFAM" id="SSF54076">
    <property type="entry name" value="RNase A-like"/>
    <property type="match status" value="1"/>
</dbReference>
<dbReference type="InterPro" id="IPR001427">
    <property type="entry name" value="RNaseA"/>
</dbReference>
<dbReference type="EMBL" id="JAHRIQ010096340">
    <property type="protein sequence ID" value="MEQ2253005.1"/>
    <property type="molecule type" value="Genomic_DNA"/>
</dbReference>
<dbReference type="InterPro" id="IPR023411">
    <property type="entry name" value="RNaseA_AS"/>
</dbReference>
<dbReference type="InterPro" id="IPR023412">
    <property type="entry name" value="RNaseA_domain"/>
</dbReference>
<feature type="domain" description="Ribonuclease A-domain" evidence="9">
    <location>
        <begin position="17"/>
        <end position="127"/>
    </location>
</feature>
<evidence type="ECO:0000256" key="7">
    <source>
        <dbReference type="ARBA" id="ARBA00023157"/>
    </source>
</evidence>
<keyword evidence="5 8" id="KW-0255">Endonuclease</keyword>
<keyword evidence="7" id="KW-1015">Disulfide bond</keyword>
<dbReference type="SMART" id="SM00092">
    <property type="entry name" value="RNAse_Pc"/>
    <property type="match status" value="1"/>
</dbReference>
<evidence type="ECO:0000256" key="5">
    <source>
        <dbReference type="ARBA" id="ARBA00022759"/>
    </source>
</evidence>
<feature type="chain" id="PRO_5044975362" description="Ribonuclease A-domain domain-containing protein" evidence="8">
    <location>
        <begin position="22"/>
        <end position="134"/>
    </location>
</feature>
<dbReference type="PROSITE" id="PS00127">
    <property type="entry name" value="RNASE_PANCREATIC"/>
    <property type="match status" value="1"/>
</dbReference>
<evidence type="ECO:0000256" key="1">
    <source>
        <dbReference type="ARBA" id="ARBA00004613"/>
    </source>
</evidence>
<evidence type="ECO:0000256" key="3">
    <source>
        <dbReference type="ARBA" id="ARBA00022525"/>
    </source>
</evidence>
<accession>A0ABV0V6L8</accession>
<evidence type="ECO:0000256" key="8">
    <source>
        <dbReference type="RuleBase" id="RU000651"/>
    </source>
</evidence>
<evidence type="ECO:0000256" key="2">
    <source>
        <dbReference type="ARBA" id="ARBA00005600"/>
    </source>
</evidence>
<organism evidence="10 11">
    <name type="scientific">Ilyodon furcidens</name>
    <name type="common">goldbreast splitfin</name>
    <dbReference type="NCBI Taxonomy" id="33524"/>
    <lineage>
        <taxon>Eukaryota</taxon>
        <taxon>Metazoa</taxon>
        <taxon>Chordata</taxon>
        <taxon>Craniata</taxon>
        <taxon>Vertebrata</taxon>
        <taxon>Euteleostomi</taxon>
        <taxon>Actinopterygii</taxon>
        <taxon>Neopterygii</taxon>
        <taxon>Teleostei</taxon>
        <taxon>Neoteleostei</taxon>
        <taxon>Acanthomorphata</taxon>
        <taxon>Ovalentaria</taxon>
        <taxon>Atherinomorphae</taxon>
        <taxon>Cyprinodontiformes</taxon>
        <taxon>Goodeidae</taxon>
        <taxon>Ilyodon</taxon>
    </lineage>
</organism>
<comment type="similarity">
    <text evidence="2 8">Belongs to the pancreatic ribonuclease family.</text>
</comment>
<comment type="subcellular location">
    <subcellularLocation>
        <location evidence="1">Secreted</location>
    </subcellularLocation>
</comment>
<evidence type="ECO:0000313" key="11">
    <source>
        <dbReference type="Proteomes" id="UP001482620"/>
    </source>
</evidence>
<keyword evidence="6 8" id="KW-0378">Hydrolase</keyword>
<protein>
    <recommendedName>
        <fullName evidence="9">Ribonuclease A-domain domain-containing protein</fullName>
    </recommendedName>
</protein>
<dbReference type="PANTHER" id="PTHR11437">
    <property type="entry name" value="RIBONUCLEASE"/>
    <property type="match status" value="1"/>
</dbReference>
<sequence>MKTQIVAVLLLALSATEMSGALDFFQKHVVNKMKPGDCNGKMRAINTDIRRCKMINTFFLDPQRTLDQICTSAKNQQTVNINLRYIDCRCCQGNYPDCTYNHAVGQATEVTVSCNEKHKPYHLVKVVKVEENNG</sequence>
<name>A0ABV0V6L8_9TELE</name>
<feature type="signal peptide" evidence="8">
    <location>
        <begin position="1"/>
        <end position="21"/>
    </location>
</feature>
<dbReference type="InterPro" id="IPR036816">
    <property type="entry name" value="RNaseA-like_dom_sf"/>
</dbReference>
<proteinExistence type="inferred from homology"/>
<keyword evidence="8" id="KW-0732">Signal</keyword>
<dbReference type="PANTHER" id="PTHR11437:SF10">
    <property type="entry name" value="ANGIOGENIN-RELATED"/>
    <property type="match status" value="1"/>
</dbReference>
<dbReference type="Pfam" id="PF00074">
    <property type="entry name" value="RnaseA"/>
    <property type="match status" value="1"/>
</dbReference>
<gene>
    <name evidence="10" type="ORF">ILYODFUR_027599</name>
</gene>
<keyword evidence="3" id="KW-0964">Secreted</keyword>
<comment type="caution">
    <text evidence="10">The sequence shown here is derived from an EMBL/GenBank/DDBJ whole genome shotgun (WGS) entry which is preliminary data.</text>
</comment>
<reference evidence="10 11" key="1">
    <citation type="submission" date="2021-06" db="EMBL/GenBank/DDBJ databases">
        <authorList>
            <person name="Palmer J.M."/>
        </authorList>
    </citation>
    <scope>NUCLEOTIDE SEQUENCE [LARGE SCALE GENOMIC DNA]</scope>
    <source>
        <strain evidence="11">if_2019</strain>
        <tissue evidence="10">Muscle</tissue>
    </source>
</reference>
<evidence type="ECO:0000259" key="9">
    <source>
        <dbReference type="SMART" id="SM00092"/>
    </source>
</evidence>
<keyword evidence="4 8" id="KW-0540">Nuclease</keyword>
<dbReference type="Gene3D" id="3.10.130.10">
    <property type="entry name" value="Ribonuclease A-like domain"/>
    <property type="match status" value="1"/>
</dbReference>
<keyword evidence="11" id="KW-1185">Reference proteome</keyword>
<evidence type="ECO:0000256" key="6">
    <source>
        <dbReference type="ARBA" id="ARBA00022801"/>
    </source>
</evidence>
<evidence type="ECO:0000256" key="4">
    <source>
        <dbReference type="ARBA" id="ARBA00022722"/>
    </source>
</evidence>